<protein>
    <submittedName>
        <fullName evidence="1">Uncharacterized protein</fullName>
    </submittedName>
</protein>
<evidence type="ECO:0000313" key="1">
    <source>
        <dbReference type="EMBL" id="EAW30816.1"/>
    </source>
</evidence>
<organism evidence="1 2">
    <name type="scientific">marine gamma proteobacterium HTCC2143</name>
    <dbReference type="NCBI Taxonomy" id="247633"/>
    <lineage>
        <taxon>Bacteria</taxon>
        <taxon>Pseudomonadati</taxon>
        <taxon>Pseudomonadota</taxon>
        <taxon>Gammaproteobacteria</taxon>
        <taxon>Cellvibrionales</taxon>
        <taxon>Spongiibacteraceae</taxon>
        <taxon>BD1-7 clade</taxon>
    </lineage>
</organism>
<dbReference type="Proteomes" id="UP000004931">
    <property type="component" value="Unassembled WGS sequence"/>
</dbReference>
<accession>A0YEI0</accession>
<name>A0YEI0_9GAMM</name>
<comment type="caution">
    <text evidence="1">The sequence shown here is derived from an EMBL/GenBank/DDBJ whole genome shotgun (WGS) entry which is preliminary data.</text>
</comment>
<reference evidence="1 2" key="1">
    <citation type="journal article" date="2010" name="J. Bacteriol.">
        <title>Genome sequence of the oligotrophic marine Gammaproteobacterium HTCC2143, isolated from the Oregon Coast.</title>
        <authorList>
            <person name="Oh H.M."/>
            <person name="Kang I."/>
            <person name="Ferriera S."/>
            <person name="Giovannoni S.J."/>
            <person name="Cho J.C."/>
        </authorList>
    </citation>
    <scope>NUCLEOTIDE SEQUENCE [LARGE SCALE GENOMIC DNA]</scope>
    <source>
        <strain evidence="1 2">HTCC2143</strain>
    </source>
</reference>
<sequence length="57" mass="6298">MFTSELLSLLRLDIDFSAFNASISDGGETVILVSFLSYPMSKKPACMSINADDDYQE</sequence>
<dbReference type="STRING" id="247633.GP2143_02794"/>
<dbReference type="EMBL" id="AAVT01000006">
    <property type="protein sequence ID" value="EAW30816.1"/>
    <property type="molecule type" value="Genomic_DNA"/>
</dbReference>
<keyword evidence="2" id="KW-1185">Reference proteome</keyword>
<gene>
    <name evidence="1" type="ORF">GP2143_02794</name>
</gene>
<dbReference type="AlphaFoldDB" id="A0YEI0"/>
<evidence type="ECO:0000313" key="2">
    <source>
        <dbReference type="Proteomes" id="UP000004931"/>
    </source>
</evidence>
<proteinExistence type="predicted"/>